<dbReference type="RefSeq" id="WP_091029812.1">
    <property type="nucleotide sequence ID" value="NZ_FNAD01000002.1"/>
</dbReference>
<evidence type="ECO:0000313" key="1">
    <source>
        <dbReference type="EMBL" id="SDD22057.1"/>
    </source>
</evidence>
<dbReference type="AlphaFoldDB" id="A0A1G6T0R1"/>
<protein>
    <submittedName>
        <fullName evidence="1">Uncharacterized conserved protein YukE</fullName>
    </submittedName>
</protein>
<dbReference type="STRING" id="58114.SAMN05216270_102383"/>
<proteinExistence type="predicted"/>
<organism evidence="1 2">
    <name type="scientific">Glycomyces harbinensis</name>
    <dbReference type="NCBI Taxonomy" id="58114"/>
    <lineage>
        <taxon>Bacteria</taxon>
        <taxon>Bacillati</taxon>
        <taxon>Actinomycetota</taxon>
        <taxon>Actinomycetes</taxon>
        <taxon>Glycomycetales</taxon>
        <taxon>Glycomycetaceae</taxon>
        <taxon>Glycomyces</taxon>
    </lineage>
</organism>
<reference evidence="2" key="1">
    <citation type="submission" date="2016-10" db="EMBL/GenBank/DDBJ databases">
        <authorList>
            <person name="Varghese N."/>
            <person name="Submissions S."/>
        </authorList>
    </citation>
    <scope>NUCLEOTIDE SEQUENCE [LARGE SCALE GENOMIC DNA]</scope>
    <source>
        <strain evidence="2">CGMCC 4.3516</strain>
    </source>
</reference>
<dbReference type="SUPFAM" id="SSF140453">
    <property type="entry name" value="EsxAB dimer-like"/>
    <property type="match status" value="1"/>
</dbReference>
<dbReference type="EMBL" id="FNAD01000002">
    <property type="protein sequence ID" value="SDD22057.1"/>
    <property type="molecule type" value="Genomic_DNA"/>
</dbReference>
<sequence length="110" mass="11697">MSGLQITPDELEKAGKNIEGTSETFNTVLEEFRSTIEGIGDACGGDEIGGLIGDAHQAIYEAAMECFQEAAQSMKDAGFDVQDFAIQHLAADEEIAQAFKTFQSDMGGKG</sequence>
<name>A0A1G6T0R1_9ACTN</name>
<evidence type="ECO:0000313" key="2">
    <source>
        <dbReference type="Proteomes" id="UP000198949"/>
    </source>
</evidence>
<dbReference type="OrthoDB" id="3627085at2"/>
<dbReference type="InterPro" id="IPR036689">
    <property type="entry name" value="ESAT-6-like_sf"/>
</dbReference>
<accession>A0A1G6T0R1</accession>
<keyword evidence="2" id="KW-1185">Reference proteome</keyword>
<dbReference type="Proteomes" id="UP000198949">
    <property type="component" value="Unassembled WGS sequence"/>
</dbReference>
<gene>
    <name evidence="1" type="ORF">SAMN05216270_102383</name>
</gene>
<dbReference type="Gene3D" id="1.10.287.1060">
    <property type="entry name" value="ESAT-6-like"/>
    <property type="match status" value="1"/>
</dbReference>